<dbReference type="Pfam" id="PF01471">
    <property type="entry name" value="PG_binding_1"/>
    <property type="match status" value="1"/>
</dbReference>
<feature type="domain" description="Peptidoglycan binding-like" evidence="4">
    <location>
        <begin position="83"/>
        <end position="137"/>
    </location>
</feature>
<feature type="signal peptide" evidence="3">
    <location>
        <begin position="1"/>
        <end position="28"/>
    </location>
</feature>
<protein>
    <submittedName>
        <fullName evidence="6">3D (Asp-Asp-Asp) domain-containing protein</fullName>
    </submittedName>
</protein>
<dbReference type="EMBL" id="JAFBEV010000001">
    <property type="protein sequence ID" value="MBM7656641.1"/>
    <property type="molecule type" value="Genomic_DNA"/>
</dbReference>
<evidence type="ECO:0000256" key="2">
    <source>
        <dbReference type="SAM" id="MobiDB-lite"/>
    </source>
</evidence>
<dbReference type="InterPro" id="IPR036365">
    <property type="entry name" value="PGBD-like_sf"/>
</dbReference>
<dbReference type="PANTHER" id="PTHR39160">
    <property type="entry name" value="CELL WALL-BINDING PROTEIN YOCH"/>
    <property type="match status" value="1"/>
</dbReference>
<organism evidence="6 7">
    <name type="scientific">Sporolactobacillus spathodeae</name>
    <dbReference type="NCBI Taxonomy" id="1465502"/>
    <lineage>
        <taxon>Bacteria</taxon>
        <taxon>Bacillati</taxon>
        <taxon>Bacillota</taxon>
        <taxon>Bacilli</taxon>
        <taxon>Bacillales</taxon>
        <taxon>Sporolactobacillaceae</taxon>
        <taxon>Sporolactobacillus</taxon>
    </lineage>
</organism>
<sequence length="311" mass="33027">MNIIKGLTAMTSLTVFMGMMTPTAIVNAKTSSTNDNHEVKTNDLQDYTQSAGFSIVRPSSLSVRHANENIFGNGLLQQGASNGSVARLQGVLHQLGYYNGSINGFFDKNTFAAVSAFQIDRNITDSGIVGAATKTALFDVFRNTSEYKAYQTQLASIKAEELKVEKEKARAEQAKKEAEAKAAAEAAAKAAREKEQQKKNQPAVQNESYQPQSNAPAAKTGRSITVLATSYALSGRTATGFDLGSNPGARVIAVDPSVIPLGSRVMIPGFGVYLAADTGGAIKGNRIDVHFATQGEALNFGVKTLTVQILN</sequence>
<reference evidence="6 7" key="1">
    <citation type="submission" date="2021-01" db="EMBL/GenBank/DDBJ databases">
        <title>Genomic Encyclopedia of Type Strains, Phase IV (KMG-IV): sequencing the most valuable type-strain genomes for metagenomic binning, comparative biology and taxonomic classification.</title>
        <authorList>
            <person name="Goeker M."/>
        </authorList>
    </citation>
    <scope>NUCLEOTIDE SEQUENCE [LARGE SCALE GENOMIC DNA]</scope>
    <source>
        <strain evidence="6 7">DSM 100968</strain>
    </source>
</reference>
<dbReference type="PANTHER" id="PTHR39160:SF6">
    <property type="entry name" value="CELL WALL-BINDING PROTEIN YOCH"/>
    <property type="match status" value="1"/>
</dbReference>
<gene>
    <name evidence="6" type="ORF">JOC27_000077</name>
</gene>
<evidence type="ECO:0000259" key="4">
    <source>
        <dbReference type="Pfam" id="PF01471"/>
    </source>
</evidence>
<evidence type="ECO:0000256" key="1">
    <source>
        <dbReference type="ARBA" id="ARBA00022729"/>
    </source>
</evidence>
<proteinExistence type="predicted"/>
<evidence type="ECO:0000259" key="5">
    <source>
        <dbReference type="Pfam" id="PF06725"/>
    </source>
</evidence>
<dbReference type="InterPro" id="IPR002477">
    <property type="entry name" value="Peptidoglycan-bd-like"/>
</dbReference>
<feature type="domain" description="3D" evidence="5">
    <location>
        <begin position="250"/>
        <end position="311"/>
    </location>
</feature>
<dbReference type="InterPro" id="IPR051933">
    <property type="entry name" value="Resuscitation_pf_RpfB"/>
</dbReference>
<dbReference type="Pfam" id="PF06725">
    <property type="entry name" value="3D"/>
    <property type="match status" value="1"/>
</dbReference>
<feature type="chain" id="PRO_5045524730" evidence="3">
    <location>
        <begin position="29"/>
        <end position="311"/>
    </location>
</feature>
<dbReference type="InterPro" id="IPR010611">
    <property type="entry name" value="3D_dom"/>
</dbReference>
<evidence type="ECO:0000313" key="6">
    <source>
        <dbReference type="EMBL" id="MBM7656641.1"/>
    </source>
</evidence>
<evidence type="ECO:0000256" key="3">
    <source>
        <dbReference type="SAM" id="SignalP"/>
    </source>
</evidence>
<dbReference type="Gene3D" id="1.10.101.10">
    <property type="entry name" value="PGBD-like superfamily/PGBD"/>
    <property type="match status" value="1"/>
</dbReference>
<dbReference type="Proteomes" id="UP000823201">
    <property type="component" value="Unassembled WGS sequence"/>
</dbReference>
<feature type="region of interest" description="Disordered" evidence="2">
    <location>
        <begin position="182"/>
        <end position="220"/>
    </location>
</feature>
<dbReference type="RefSeq" id="WP_205005006.1">
    <property type="nucleotide sequence ID" value="NZ_CBCRXA010000001.1"/>
</dbReference>
<name>A0ABS2Q4L3_9BACL</name>
<accession>A0ABS2Q4L3</accession>
<feature type="compositionally biased region" description="Polar residues" evidence="2">
    <location>
        <begin position="200"/>
        <end position="215"/>
    </location>
</feature>
<comment type="caution">
    <text evidence="6">The sequence shown here is derived from an EMBL/GenBank/DDBJ whole genome shotgun (WGS) entry which is preliminary data.</text>
</comment>
<keyword evidence="1 3" id="KW-0732">Signal</keyword>
<dbReference type="CDD" id="cd22786">
    <property type="entry name" value="DPBB_YuiC-like"/>
    <property type="match status" value="1"/>
</dbReference>
<evidence type="ECO:0000313" key="7">
    <source>
        <dbReference type="Proteomes" id="UP000823201"/>
    </source>
</evidence>
<keyword evidence="7" id="KW-1185">Reference proteome</keyword>
<dbReference type="SUPFAM" id="SSF50685">
    <property type="entry name" value="Barwin-like endoglucanases"/>
    <property type="match status" value="1"/>
</dbReference>
<dbReference type="SUPFAM" id="SSF47090">
    <property type="entry name" value="PGBD-like"/>
    <property type="match status" value="1"/>
</dbReference>
<dbReference type="InterPro" id="IPR036908">
    <property type="entry name" value="RlpA-like_sf"/>
</dbReference>
<dbReference type="Gene3D" id="2.40.40.10">
    <property type="entry name" value="RlpA-like domain"/>
    <property type="match status" value="1"/>
</dbReference>
<dbReference type="InterPro" id="IPR036366">
    <property type="entry name" value="PGBDSf"/>
</dbReference>